<organism evidence="1 2">
    <name type="scientific">Paxillus rubicundulus Ve08.2h10</name>
    <dbReference type="NCBI Taxonomy" id="930991"/>
    <lineage>
        <taxon>Eukaryota</taxon>
        <taxon>Fungi</taxon>
        <taxon>Dikarya</taxon>
        <taxon>Basidiomycota</taxon>
        <taxon>Agaricomycotina</taxon>
        <taxon>Agaricomycetes</taxon>
        <taxon>Agaricomycetidae</taxon>
        <taxon>Boletales</taxon>
        <taxon>Paxilineae</taxon>
        <taxon>Paxillaceae</taxon>
        <taxon>Paxillus</taxon>
    </lineage>
</organism>
<protein>
    <submittedName>
        <fullName evidence="1">Uncharacterized protein</fullName>
    </submittedName>
</protein>
<dbReference type="InParanoid" id="A0A0D0D8N7"/>
<reference evidence="1 2" key="1">
    <citation type="submission" date="2014-04" db="EMBL/GenBank/DDBJ databases">
        <authorList>
            <consortium name="DOE Joint Genome Institute"/>
            <person name="Kuo A."/>
            <person name="Kohler A."/>
            <person name="Jargeat P."/>
            <person name="Nagy L.G."/>
            <person name="Floudas D."/>
            <person name="Copeland A."/>
            <person name="Barry K.W."/>
            <person name="Cichocki N."/>
            <person name="Veneault-Fourrey C."/>
            <person name="LaButti K."/>
            <person name="Lindquist E.A."/>
            <person name="Lipzen A."/>
            <person name="Lundell T."/>
            <person name="Morin E."/>
            <person name="Murat C."/>
            <person name="Sun H."/>
            <person name="Tunlid A."/>
            <person name="Henrissat B."/>
            <person name="Grigoriev I.V."/>
            <person name="Hibbett D.S."/>
            <person name="Martin F."/>
            <person name="Nordberg H.P."/>
            <person name="Cantor M.N."/>
            <person name="Hua S.X."/>
        </authorList>
    </citation>
    <scope>NUCLEOTIDE SEQUENCE [LARGE SCALE GENOMIC DNA]</scope>
    <source>
        <strain evidence="1 2">Ve08.2h10</strain>
    </source>
</reference>
<evidence type="ECO:0000313" key="2">
    <source>
        <dbReference type="Proteomes" id="UP000054538"/>
    </source>
</evidence>
<keyword evidence="2" id="KW-1185">Reference proteome</keyword>
<proteinExistence type="predicted"/>
<evidence type="ECO:0000313" key="1">
    <source>
        <dbReference type="EMBL" id="KIK93342.1"/>
    </source>
</evidence>
<gene>
    <name evidence="1" type="ORF">PAXRUDRAFT_145290</name>
</gene>
<dbReference type="Proteomes" id="UP000054538">
    <property type="component" value="Unassembled WGS sequence"/>
</dbReference>
<name>A0A0D0D8N7_9AGAM</name>
<accession>A0A0D0D8N7</accession>
<feature type="non-terminal residue" evidence="1">
    <location>
        <position position="1"/>
    </location>
</feature>
<dbReference type="AlphaFoldDB" id="A0A0D0D8N7"/>
<reference evidence="2" key="2">
    <citation type="submission" date="2015-01" db="EMBL/GenBank/DDBJ databases">
        <title>Evolutionary Origins and Diversification of the Mycorrhizal Mutualists.</title>
        <authorList>
            <consortium name="DOE Joint Genome Institute"/>
            <consortium name="Mycorrhizal Genomics Consortium"/>
            <person name="Kohler A."/>
            <person name="Kuo A."/>
            <person name="Nagy L.G."/>
            <person name="Floudas D."/>
            <person name="Copeland A."/>
            <person name="Barry K.W."/>
            <person name="Cichocki N."/>
            <person name="Veneault-Fourrey C."/>
            <person name="LaButti K."/>
            <person name="Lindquist E.A."/>
            <person name="Lipzen A."/>
            <person name="Lundell T."/>
            <person name="Morin E."/>
            <person name="Murat C."/>
            <person name="Riley R."/>
            <person name="Ohm R."/>
            <person name="Sun H."/>
            <person name="Tunlid A."/>
            <person name="Henrissat B."/>
            <person name="Grigoriev I.V."/>
            <person name="Hibbett D.S."/>
            <person name="Martin F."/>
        </authorList>
    </citation>
    <scope>NUCLEOTIDE SEQUENCE [LARGE SCALE GENOMIC DNA]</scope>
    <source>
        <strain evidence="2">Ve08.2h10</strain>
    </source>
</reference>
<dbReference type="EMBL" id="KN825193">
    <property type="protein sequence ID" value="KIK93342.1"/>
    <property type="molecule type" value="Genomic_DNA"/>
</dbReference>
<sequence length="56" mass="6269">SRCYTNLTQWAIQCACINTIKVMIPSLDPHTKVVGYPHGSYDLGNGYALLPHYEQS</sequence>
<dbReference type="HOGENOM" id="CLU_3019962_0_0_1"/>